<keyword evidence="5" id="KW-0325">Glycoprotein</keyword>
<evidence type="ECO:0000256" key="1">
    <source>
        <dbReference type="ARBA" id="ARBA00007447"/>
    </source>
</evidence>
<dbReference type="InterPro" id="IPR001969">
    <property type="entry name" value="Aspartic_peptidase_AS"/>
</dbReference>
<dbReference type="InterPro" id="IPR032861">
    <property type="entry name" value="TAXi_N"/>
</dbReference>
<evidence type="ECO:0000313" key="9">
    <source>
        <dbReference type="Proteomes" id="UP000596660"/>
    </source>
</evidence>
<dbReference type="Pfam" id="PF14541">
    <property type="entry name" value="TAXi_C"/>
    <property type="match status" value="1"/>
</dbReference>
<dbReference type="GO" id="GO:0006508">
    <property type="term" value="P:proteolysis"/>
    <property type="evidence" value="ECO:0007669"/>
    <property type="project" value="UniProtKB-KW"/>
</dbReference>
<evidence type="ECO:0000256" key="4">
    <source>
        <dbReference type="ARBA" id="ARBA00022801"/>
    </source>
</evidence>
<dbReference type="PROSITE" id="PS00141">
    <property type="entry name" value="ASP_PROTEASE"/>
    <property type="match status" value="1"/>
</dbReference>
<feature type="region of interest" description="Disordered" evidence="6">
    <location>
        <begin position="487"/>
        <end position="556"/>
    </location>
</feature>
<dbReference type="Proteomes" id="UP000596660">
    <property type="component" value="Unplaced"/>
</dbReference>
<dbReference type="InterPro" id="IPR033121">
    <property type="entry name" value="PEPTIDASE_A1"/>
</dbReference>
<dbReference type="Gramene" id="AUR62043016-RA">
    <property type="protein sequence ID" value="AUR62043016-RA:cds"/>
    <property type="gene ID" value="AUR62043016"/>
</dbReference>
<dbReference type="EnsemblPlants" id="AUR62043016-RA">
    <property type="protein sequence ID" value="AUR62043016-RA:cds"/>
    <property type="gene ID" value="AUR62043016"/>
</dbReference>
<comment type="similarity">
    <text evidence="1">Belongs to the peptidase A1 family.</text>
</comment>
<keyword evidence="2" id="KW-0645">Protease</keyword>
<protein>
    <recommendedName>
        <fullName evidence="7">Peptidase A1 domain-containing protein</fullName>
    </recommendedName>
</protein>
<dbReference type="GO" id="GO:0004190">
    <property type="term" value="F:aspartic-type endopeptidase activity"/>
    <property type="evidence" value="ECO:0007669"/>
    <property type="project" value="UniProtKB-KW"/>
</dbReference>
<evidence type="ECO:0000256" key="2">
    <source>
        <dbReference type="ARBA" id="ARBA00022670"/>
    </source>
</evidence>
<keyword evidence="3" id="KW-0064">Aspartyl protease</keyword>
<dbReference type="PROSITE" id="PS51767">
    <property type="entry name" value="PEPTIDASE_A1"/>
    <property type="match status" value="1"/>
</dbReference>
<dbReference type="PANTHER" id="PTHR47967">
    <property type="entry name" value="OS07G0603500 PROTEIN-RELATED"/>
    <property type="match status" value="1"/>
</dbReference>
<dbReference type="PANTHER" id="PTHR47967:SF69">
    <property type="entry name" value="ASPARTIC PROTEINASE NANA, CHLOROPLAST"/>
    <property type="match status" value="1"/>
</dbReference>
<keyword evidence="4" id="KW-0378">Hydrolase</keyword>
<evidence type="ECO:0000259" key="7">
    <source>
        <dbReference type="PROSITE" id="PS51767"/>
    </source>
</evidence>
<dbReference type="InterPro" id="IPR032799">
    <property type="entry name" value="TAXi_C"/>
</dbReference>
<accession>A0A803NAI8</accession>
<evidence type="ECO:0000256" key="5">
    <source>
        <dbReference type="ARBA" id="ARBA00023180"/>
    </source>
</evidence>
<organism evidence="8 9">
    <name type="scientific">Chenopodium quinoa</name>
    <name type="common">Quinoa</name>
    <dbReference type="NCBI Taxonomy" id="63459"/>
    <lineage>
        <taxon>Eukaryota</taxon>
        <taxon>Viridiplantae</taxon>
        <taxon>Streptophyta</taxon>
        <taxon>Embryophyta</taxon>
        <taxon>Tracheophyta</taxon>
        <taxon>Spermatophyta</taxon>
        <taxon>Magnoliopsida</taxon>
        <taxon>eudicotyledons</taxon>
        <taxon>Gunneridae</taxon>
        <taxon>Pentapetalae</taxon>
        <taxon>Caryophyllales</taxon>
        <taxon>Chenopodiaceae</taxon>
        <taxon>Chenopodioideae</taxon>
        <taxon>Atripliceae</taxon>
        <taxon>Chenopodium</taxon>
    </lineage>
</organism>
<reference evidence="8" key="2">
    <citation type="submission" date="2021-03" db="UniProtKB">
        <authorList>
            <consortium name="EnsemblPlants"/>
        </authorList>
    </citation>
    <scope>IDENTIFICATION</scope>
</reference>
<evidence type="ECO:0000313" key="8">
    <source>
        <dbReference type="EnsemblPlants" id="AUR62043016-RA:cds"/>
    </source>
</evidence>
<evidence type="ECO:0000256" key="6">
    <source>
        <dbReference type="SAM" id="MobiDB-lite"/>
    </source>
</evidence>
<keyword evidence="9" id="KW-1185">Reference proteome</keyword>
<dbReference type="Pfam" id="PF14543">
    <property type="entry name" value="TAXi_N"/>
    <property type="match status" value="1"/>
</dbReference>
<feature type="domain" description="Peptidase A1" evidence="7">
    <location>
        <begin position="109"/>
        <end position="472"/>
    </location>
</feature>
<dbReference type="CDD" id="cd05476">
    <property type="entry name" value="pepsin_A_like_plant"/>
    <property type="match status" value="1"/>
</dbReference>
<dbReference type="AlphaFoldDB" id="A0A803NAI8"/>
<reference evidence="8" key="1">
    <citation type="journal article" date="2017" name="Nature">
        <title>The genome of Chenopodium quinoa.</title>
        <authorList>
            <person name="Jarvis D.E."/>
            <person name="Ho Y.S."/>
            <person name="Lightfoot D.J."/>
            <person name="Schmoeckel S.M."/>
            <person name="Li B."/>
            <person name="Borm T.J.A."/>
            <person name="Ohyanagi H."/>
            <person name="Mineta K."/>
            <person name="Michell C.T."/>
            <person name="Saber N."/>
            <person name="Kharbatia N.M."/>
            <person name="Rupper R.R."/>
            <person name="Sharp A.R."/>
            <person name="Dally N."/>
            <person name="Boughton B.A."/>
            <person name="Woo Y.H."/>
            <person name="Gao G."/>
            <person name="Schijlen E.G.W.M."/>
            <person name="Guo X."/>
            <person name="Momin A.A."/>
            <person name="Negrao S."/>
            <person name="Al-Babili S."/>
            <person name="Gehring C."/>
            <person name="Roessner U."/>
            <person name="Jung C."/>
            <person name="Murphy K."/>
            <person name="Arold S.T."/>
            <person name="Gojobori T."/>
            <person name="van der Linden C.G."/>
            <person name="van Loo E.N."/>
            <person name="Jellen E.N."/>
            <person name="Maughan P.J."/>
            <person name="Tester M."/>
        </authorList>
    </citation>
    <scope>NUCLEOTIDE SEQUENCE [LARGE SCALE GENOMIC DNA]</scope>
    <source>
        <strain evidence="8">cv. PI 614886</strain>
    </source>
</reference>
<dbReference type="Gene3D" id="2.40.70.10">
    <property type="entry name" value="Acid Proteases"/>
    <property type="match status" value="2"/>
</dbReference>
<dbReference type="InterPro" id="IPR021109">
    <property type="entry name" value="Peptidase_aspartic_dom_sf"/>
</dbReference>
<dbReference type="SUPFAM" id="SSF50630">
    <property type="entry name" value="Acid proteases"/>
    <property type="match status" value="1"/>
</dbReference>
<proteinExistence type="inferred from homology"/>
<evidence type="ECO:0000256" key="3">
    <source>
        <dbReference type="ARBA" id="ARBA00022750"/>
    </source>
</evidence>
<dbReference type="InterPro" id="IPR034161">
    <property type="entry name" value="Pepsin-like_plant"/>
</dbReference>
<name>A0A803NAI8_CHEQI</name>
<dbReference type="InterPro" id="IPR051708">
    <property type="entry name" value="Plant_Aspart_Prot_A1"/>
</dbReference>
<feature type="compositionally biased region" description="Acidic residues" evidence="6">
    <location>
        <begin position="541"/>
        <end position="551"/>
    </location>
</feature>
<sequence>MFLKTIRKFHVLLFVVIIVFSTTFSTILADSSIIQGRPRRLQNVIKHDIIRYKGISHKAKLRLSTVHSRKLTYEEDIPIEEREAPLKSTIQGSVKLPMYAAADYEMGEYVVDIDVGNPPTKLRLVVDTGSDLTWVKCKKGNRRYFSDNEALNVDKSLTYKPISCESALCKEEFTSLSSLDICPNVNAPCLYNYSYGDNGLWTYGMFGKDITTLPTTTGKPVKLPKLLIGCSESFTDKDTMKHADGVLGLGINPYAFSLHAVVQFGGSFSYCLVDHLSPTNVTNYLIFGDYKEKAPTQEFMRYTALLVSDSAPYYWLNVKGISLNHRMLNIDPIVWDRDADGGTILDSGTAATYWAEPTYRAIMDVLVPALEKDHPKIEQYRGDGKLDFEYCFNSTATPFNPKQVPRLEIHFMDGARFKPLVKSYIVDDGPDISCIGFLEAPTDVVVVVVSSVGLGQGLISVVDLISGVVFYSGRPFSGVYGGGRPIFDGTRGSSDDSDGGDTSGSVQGSTKSDAWSEGSEARSKPFVSNGEPDGSDRPSVSDEETDFEERGEEGTSTSYREQFAVYYHRISSHTQMSMLKKIDEFKDTHIYCIEALRNCRQRLSNEGS</sequence>